<keyword evidence="2" id="KW-1185">Reference proteome</keyword>
<evidence type="ECO:0000313" key="1">
    <source>
        <dbReference type="EMBL" id="QUJ75824.1"/>
    </source>
</evidence>
<reference evidence="1" key="1">
    <citation type="submission" date="2021-04" db="EMBL/GenBank/DDBJ databases">
        <title>Complete genome sequence for Sulfitobacter sp. strain JK7-1.</title>
        <authorList>
            <person name="Park S.-J."/>
        </authorList>
    </citation>
    <scope>NUCLEOTIDE SEQUENCE</scope>
    <source>
        <strain evidence="1">JK7-1</strain>
    </source>
</reference>
<dbReference type="AlphaFoldDB" id="A0A975JC84"/>
<protein>
    <submittedName>
        <fullName evidence="1">Uncharacterized protein</fullName>
    </submittedName>
</protein>
<gene>
    <name evidence="1" type="ORF">KDD17_12850</name>
</gene>
<name>A0A975JC84_9RHOB</name>
<organism evidence="1 2">
    <name type="scientific">Sulfitobacter albidus</name>
    <dbReference type="NCBI Taxonomy" id="2829501"/>
    <lineage>
        <taxon>Bacteria</taxon>
        <taxon>Pseudomonadati</taxon>
        <taxon>Pseudomonadota</taxon>
        <taxon>Alphaproteobacteria</taxon>
        <taxon>Rhodobacterales</taxon>
        <taxon>Roseobacteraceae</taxon>
        <taxon>Sulfitobacter</taxon>
    </lineage>
</organism>
<dbReference type="RefSeq" id="WP_212704024.1">
    <property type="nucleotide sequence ID" value="NZ_CP073581.1"/>
</dbReference>
<accession>A0A975JC84</accession>
<dbReference type="EMBL" id="CP073581">
    <property type="protein sequence ID" value="QUJ75824.1"/>
    <property type="molecule type" value="Genomic_DNA"/>
</dbReference>
<evidence type="ECO:0000313" key="2">
    <source>
        <dbReference type="Proteomes" id="UP000683291"/>
    </source>
</evidence>
<sequence>MINIYAQSFMTATRTRHPRREELPGPLVGTRSRWFSLRPQVTVDLDKL</sequence>
<dbReference type="KEGG" id="sual:KDD17_12850"/>
<proteinExistence type="predicted"/>
<dbReference type="Proteomes" id="UP000683291">
    <property type="component" value="Chromosome 1"/>
</dbReference>